<feature type="transmembrane region" description="Helical" evidence="6">
    <location>
        <begin position="12"/>
        <end position="38"/>
    </location>
</feature>
<feature type="transmembrane region" description="Helical" evidence="6">
    <location>
        <begin position="83"/>
        <end position="101"/>
    </location>
</feature>
<evidence type="ECO:0000313" key="8">
    <source>
        <dbReference type="EMBL" id="KFE63259.1"/>
    </source>
</evidence>
<organism evidence="8 9">
    <name type="scientific">Hyalangium minutum</name>
    <dbReference type="NCBI Taxonomy" id="394096"/>
    <lineage>
        <taxon>Bacteria</taxon>
        <taxon>Pseudomonadati</taxon>
        <taxon>Myxococcota</taxon>
        <taxon>Myxococcia</taxon>
        <taxon>Myxococcales</taxon>
        <taxon>Cystobacterineae</taxon>
        <taxon>Archangiaceae</taxon>
        <taxon>Hyalangium</taxon>
    </lineage>
</organism>
<evidence type="ECO:0000256" key="4">
    <source>
        <dbReference type="ARBA" id="ARBA00022989"/>
    </source>
</evidence>
<evidence type="ECO:0000256" key="1">
    <source>
        <dbReference type="ARBA" id="ARBA00004127"/>
    </source>
</evidence>
<dbReference type="STRING" id="394096.DB31_2852"/>
<keyword evidence="9" id="KW-1185">Reference proteome</keyword>
<feature type="transmembrane region" description="Helical" evidence="6">
    <location>
        <begin position="402"/>
        <end position="423"/>
    </location>
</feature>
<keyword evidence="3 6" id="KW-0812">Transmembrane</keyword>
<evidence type="ECO:0000313" key="9">
    <source>
        <dbReference type="Proteomes" id="UP000028725"/>
    </source>
</evidence>
<dbReference type="AlphaFoldDB" id="A0A085W6E6"/>
<dbReference type="InterPro" id="IPR020846">
    <property type="entry name" value="MFS_dom"/>
</dbReference>
<feature type="transmembrane region" description="Helical" evidence="6">
    <location>
        <begin position="107"/>
        <end position="131"/>
    </location>
</feature>
<feature type="transmembrane region" description="Helical" evidence="6">
    <location>
        <begin position="231"/>
        <end position="259"/>
    </location>
</feature>
<dbReference type="EMBL" id="JMCB01000018">
    <property type="protein sequence ID" value="KFE63259.1"/>
    <property type="molecule type" value="Genomic_DNA"/>
</dbReference>
<dbReference type="GO" id="GO:0022857">
    <property type="term" value="F:transmembrane transporter activity"/>
    <property type="evidence" value="ECO:0007669"/>
    <property type="project" value="InterPro"/>
</dbReference>
<dbReference type="Pfam" id="PF11700">
    <property type="entry name" value="ATG22"/>
    <property type="match status" value="1"/>
</dbReference>
<keyword evidence="5 6" id="KW-0472">Membrane</keyword>
<protein>
    <recommendedName>
        <fullName evidence="7">Major facilitator superfamily (MFS) profile domain-containing protein</fullName>
    </recommendedName>
</protein>
<evidence type="ECO:0000259" key="7">
    <source>
        <dbReference type="PROSITE" id="PS50850"/>
    </source>
</evidence>
<name>A0A085W6E6_9BACT</name>
<dbReference type="SUPFAM" id="SSF103473">
    <property type="entry name" value="MFS general substrate transporter"/>
    <property type="match status" value="1"/>
</dbReference>
<comment type="subcellular location">
    <subcellularLocation>
        <location evidence="1">Endomembrane system</location>
        <topology evidence="1">Multi-pass membrane protein</topology>
    </subcellularLocation>
</comment>
<feature type="domain" description="Major facilitator superfamily (MFS) profile" evidence="7">
    <location>
        <begin position="234"/>
        <end position="438"/>
    </location>
</feature>
<evidence type="ECO:0000256" key="2">
    <source>
        <dbReference type="ARBA" id="ARBA00022448"/>
    </source>
</evidence>
<dbReference type="Proteomes" id="UP000028725">
    <property type="component" value="Unassembled WGS sequence"/>
</dbReference>
<dbReference type="PATRIC" id="fig|394096.3.peg.7179"/>
<dbReference type="GO" id="GO:0012505">
    <property type="term" value="C:endomembrane system"/>
    <property type="evidence" value="ECO:0007669"/>
    <property type="project" value="UniProtKB-SubCell"/>
</dbReference>
<dbReference type="RefSeq" id="WP_044196254.1">
    <property type="nucleotide sequence ID" value="NZ_JMCB01000018.1"/>
</dbReference>
<dbReference type="PANTHER" id="PTHR23519">
    <property type="entry name" value="AUTOPHAGY-RELATED PROTEIN 22"/>
    <property type="match status" value="1"/>
</dbReference>
<comment type="caution">
    <text evidence="8">The sequence shown here is derived from an EMBL/GenBank/DDBJ whole genome shotgun (WGS) entry which is preliminary data.</text>
</comment>
<proteinExistence type="predicted"/>
<sequence>MSTQRAPFREIFGWAMFDFANSSYTTVIVTVAFSVLFPKLIVGDEREGNFLWSMALSTSLLLVALSGPVLGSLMDFSAAKKKFLFASYLLTVTATAALYFVTPGAVALCFILIVLSNFGFSVGENFTSAFLPDLGPPEELGKISGLAWGVGYLGGLLSTGLVMFLTTPHDASNLEGVRLIGPLTGGFFLLAGIPTFLLLKERGTPRALPPGESYLGAGFRRMKQTLRELTVFRDLIVFLFSFFFSYAGLSIVISFAFIYGDQVIRWSPSSQVAMFVLTNISAAVGAWIFGYIQDRIGDKRTYSITLVIWMVAVVLLWGAPGLTDWINATLGTQWRAERVFLSIGALAGLCLGSTQSAARAIVGVFSPESKAGEFFGFWGLFGKLSAIFGLMSLGFLQIHLGLQGSILLCVLFFFISLVIAFFVDEKRGRAMARQHAGE</sequence>
<feature type="transmembrane region" description="Helical" evidence="6">
    <location>
        <begin position="179"/>
        <end position="199"/>
    </location>
</feature>
<accession>A0A085W6E6</accession>
<dbReference type="InterPro" id="IPR036259">
    <property type="entry name" value="MFS_trans_sf"/>
</dbReference>
<evidence type="ECO:0000256" key="5">
    <source>
        <dbReference type="ARBA" id="ARBA00023136"/>
    </source>
</evidence>
<gene>
    <name evidence="8" type="ORF">DB31_2852</name>
</gene>
<keyword evidence="4 6" id="KW-1133">Transmembrane helix</keyword>
<dbReference type="InterPro" id="IPR024671">
    <property type="entry name" value="Atg22-like"/>
</dbReference>
<feature type="transmembrane region" description="Helical" evidence="6">
    <location>
        <begin position="339"/>
        <end position="362"/>
    </location>
</feature>
<feature type="transmembrane region" description="Helical" evidence="6">
    <location>
        <begin position="50"/>
        <end position="71"/>
    </location>
</feature>
<dbReference type="Gene3D" id="1.20.1250.20">
    <property type="entry name" value="MFS general substrate transporter like domains"/>
    <property type="match status" value="2"/>
</dbReference>
<reference evidence="8 9" key="1">
    <citation type="submission" date="2014-04" db="EMBL/GenBank/DDBJ databases">
        <title>Genome assembly of Hyalangium minutum DSM 14724.</title>
        <authorList>
            <person name="Sharma G."/>
            <person name="Subramanian S."/>
        </authorList>
    </citation>
    <scope>NUCLEOTIDE SEQUENCE [LARGE SCALE GENOMIC DNA]</scope>
    <source>
        <strain evidence="8 9">DSM 14724</strain>
    </source>
</reference>
<feature type="transmembrane region" description="Helical" evidence="6">
    <location>
        <begin position="271"/>
        <end position="289"/>
    </location>
</feature>
<keyword evidence="2" id="KW-0813">Transport</keyword>
<dbReference type="PANTHER" id="PTHR23519:SF1">
    <property type="entry name" value="AUTOPHAGY-RELATED PROTEIN 22"/>
    <property type="match status" value="1"/>
</dbReference>
<dbReference type="OrthoDB" id="9768783at2"/>
<feature type="transmembrane region" description="Helical" evidence="6">
    <location>
        <begin position="143"/>
        <end position="167"/>
    </location>
</feature>
<dbReference type="InterPro" id="IPR050495">
    <property type="entry name" value="ATG22/LtaA_families"/>
</dbReference>
<evidence type="ECO:0000256" key="6">
    <source>
        <dbReference type="SAM" id="Phobius"/>
    </source>
</evidence>
<dbReference type="PROSITE" id="PS50850">
    <property type="entry name" value="MFS"/>
    <property type="match status" value="1"/>
</dbReference>
<feature type="transmembrane region" description="Helical" evidence="6">
    <location>
        <begin position="301"/>
        <end position="319"/>
    </location>
</feature>
<evidence type="ECO:0000256" key="3">
    <source>
        <dbReference type="ARBA" id="ARBA00022692"/>
    </source>
</evidence>
<feature type="transmembrane region" description="Helical" evidence="6">
    <location>
        <begin position="374"/>
        <end position="396"/>
    </location>
</feature>